<dbReference type="OrthoDB" id="507476at2"/>
<keyword evidence="2 4" id="KW-0677">Repeat</keyword>
<keyword evidence="4" id="KW-0812">Transmembrane</keyword>
<dbReference type="GO" id="GO:0008653">
    <property type="term" value="P:lipopolysaccharide metabolic process"/>
    <property type="evidence" value="ECO:0007669"/>
    <property type="project" value="InterPro"/>
</dbReference>
<dbReference type="Proteomes" id="UP000009073">
    <property type="component" value="Chromosome"/>
</dbReference>
<keyword evidence="4" id="KW-1133">Transmembrane helix</keyword>
<proteinExistence type="inferred from homology"/>
<reference evidence="7" key="1">
    <citation type="submission" date="2009-05" db="EMBL/GenBank/DDBJ databases">
        <title>Complete sequence of Tolumonas auensis DSM 9187.</title>
        <authorList>
            <consortium name="US DOE Joint Genome Institute"/>
            <person name="Lucas S."/>
            <person name="Copeland A."/>
            <person name="Lapidus A."/>
            <person name="Glavina del Rio T."/>
            <person name="Tice H."/>
            <person name="Bruce D."/>
            <person name="Goodwin L."/>
            <person name="Pitluck S."/>
            <person name="Chertkov O."/>
            <person name="Brettin T."/>
            <person name="Detter J.C."/>
            <person name="Han C."/>
            <person name="Larimer F."/>
            <person name="Land M."/>
            <person name="Hauser L."/>
            <person name="Kyrpides N."/>
            <person name="Mikhailova N."/>
            <person name="Spring S."/>
            <person name="Beller H."/>
        </authorList>
    </citation>
    <scope>NUCLEOTIDE SEQUENCE [LARGE SCALE GENOMIC DNA]</scope>
    <source>
        <strain evidence="7">DSM 9187 / TA4</strain>
    </source>
</reference>
<keyword evidence="4" id="KW-0472">Membrane</keyword>
<evidence type="ECO:0000256" key="4">
    <source>
        <dbReference type="HAMAP-Rule" id="MF_00994"/>
    </source>
</evidence>
<dbReference type="Pfam" id="PF13432">
    <property type="entry name" value="TPR_16"/>
    <property type="match status" value="1"/>
</dbReference>
<dbReference type="Pfam" id="PF13176">
    <property type="entry name" value="TPR_7"/>
    <property type="match status" value="1"/>
</dbReference>
<evidence type="ECO:0000313" key="6">
    <source>
        <dbReference type="EMBL" id="ACQ93165.1"/>
    </source>
</evidence>
<comment type="subcellular location">
    <subcellularLocation>
        <location evidence="4">Cell inner membrane</location>
        <topology evidence="4">Single-pass membrane protein</topology>
        <orientation evidence="4">Cytoplasmic side</orientation>
    </subcellularLocation>
</comment>
<dbReference type="PANTHER" id="PTHR45586:SF1">
    <property type="entry name" value="LIPOPOLYSACCHARIDE ASSEMBLY PROTEIN B"/>
    <property type="match status" value="1"/>
</dbReference>
<dbReference type="HOGENOM" id="CLU_059365_1_0_6"/>
<keyword evidence="4" id="KW-1003">Cell membrane</keyword>
<dbReference type="InterPro" id="IPR030865">
    <property type="entry name" value="LapB"/>
</dbReference>
<dbReference type="GO" id="GO:0009898">
    <property type="term" value="C:cytoplasmic side of plasma membrane"/>
    <property type="evidence" value="ECO:0007669"/>
    <property type="project" value="UniProtKB-UniRule"/>
</dbReference>
<dbReference type="EMBL" id="CP001616">
    <property type="protein sequence ID" value="ACQ93165.1"/>
    <property type="molecule type" value="Genomic_DNA"/>
</dbReference>
<dbReference type="Pfam" id="PF18073">
    <property type="entry name" value="Zn_ribbon_LapB"/>
    <property type="match status" value="1"/>
</dbReference>
<keyword evidence="7" id="KW-1185">Reference proteome</keyword>
<feature type="binding site" evidence="4">
    <location>
        <position position="370"/>
    </location>
    <ligand>
        <name>Fe cation</name>
        <dbReference type="ChEBI" id="CHEBI:24875"/>
    </ligand>
</feature>
<dbReference type="KEGG" id="tau:Tola_1554"/>
<dbReference type="Gene3D" id="1.25.40.10">
    <property type="entry name" value="Tetratricopeptide repeat domain"/>
    <property type="match status" value="2"/>
</dbReference>
<keyword evidence="4" id="KW-0997">Cell inner membrane</keyword>
<feature type="domain" description="LapB rubredoxin metal binding" evidence="5">
    <location>
        <begin position="351"/>
        <end position="378"/>
    </location>
</feature>
<dbReference type="STRING" id="595494.Tola_1554"/>
<keyword evidence="4" id="KW-0408">Iron</keyword>
<dbReference type="InterPro" id="IPR041166">
    <property type="entry name" value="Rubredoxin_2"/>
</dbReference>
<dbReference type="HAMAP" id="MF_00994">
    <property type="entry name" value="LPS_assembly_LapB"/>
    <property type="match status" value="1"/>
</dbReference>
<comment type="function">
    <text evidence="4">Modulates cellular lipopolysaccharide (LPS) levels by regulating LpxC, which is involved in lipid A biosynthesis. May act by modulating the proteolytic activity of FtsH towards LpxC. May also coordinate assembly of proteins involved in LPS synthesis at the plasma membrane.</text>
</comment>
<dbReference type="NCBIfam" id="NF008753">
    <property type="entry name" value="PRK11788.1-1"/>
    <property type="match status" value="1"/>
</dbReference>
<dbReference type="InterPro" id="IPR019734">
    <property type="entry name" value="TPR_rpt"/>
</dbReference>
<dbReference type="SUPFAM" id="SSF81901">
    <property type="entry name" value="HCP-like"/>
    <property type="match status" value="1"/>
</dbReference>
<dbReference type="GO" id="GO:0005506">
    <property type="term" value="F:iron ion binding"/>
    <property type="evidence" value="ECO:0007669"/>
    <property type="project" value="UniProtKB-UniRule"/>
</dbReference>
<organism evidence="6 7">
    <name type="scientific">Tolumonas auensis (strain DSM 9187 / NBRC 110442 / TA 4)</name>
    <dbReference type="NCBI Taxonomy" id="595494"/>
    <lineage>
        <taxon>Bacteria</taxon>
        <taxon>Pseudomonadati</taxon>
        <taxon>Pseudomonadota</taxon>
        <taxon>Gammaproteobacteria</taxon>
        <taxon>Aeromonadales</taxon>
        <taxon>Aeromonadaceae</taxon>
        <taxon>Tolumonas</taxon>
    </lineage>
</organism>
<dbReference type="InterPro" id="IPR011990">
    <property type="entry name" value="TPR-like_helical_dom_sf"/>
</dbReference>
<feature type="binding site" evidence="4">
    <location>
        <position position="367"/>
    </location>
    <ligand>
        <name>Fe cation</name>
        <dbReference type="ChEBI" id="CHEBI:24875"/>
    </ligand>
</feature>
<evidence type="ECO:0000256" key="3">
    <source>
        <dbReference type="ARBA" id="ARBA00022803"/>
    </source>
</evidence>
<dbReference type="Pfam" id="PF14559">
    <property type="entry name" value="TPR_19"/>
    <property type="match status" value="1"/>
</dbReference>
<accession>C4LEZ8</accession>
<dbReference type="eggNOG" id="COG2956">
    <property type="taxonomic scope" value="Bacteria"/>
</dbReference>
<dbReference type="RefSeq" id="WP_015878636.1">
    <property type="nucleotide sequence ID" value="NC_012691.1"/>
</dbReference>
<protein>
    <recommendedName>
        <fullName evidence="4">Lipopolysaccharide assembly protein B</fullName>
    </recommendedName>
</protein>
<keyword evidence="1 4" id="KW-0479">Metal-binding</keyword>
<evidence type="ECO:0000256" key="1">
    <source>
        <dbReference type="ARBA" id="ARBA00022723"/>
    </source>
</evidence>
<dbReference type="SMART" id="SM00028">
    <property type="entry name" value="TPR"/>
    <property type="match status" value="3"/>
</dbReference>
<reference evidence="6 7" key="2">
    <citation type="journal article" date="2011" name="Stand. Genomic Sci.">
        <title>Complete genome sequence of Tolumonas auensis type strain (TA 4).</title>
        <authorList>
            <person name="Chertkov O."/>
            <person name="Copeland A."/>
            <person name="Lucas S."/>
            <person name="Lapidus A."/>
            <person name="Berry K.W."/>
            <person name="Detter J.C."/>
            <person name="Del Rio T.G."/>
            <person name="Hammon N."/>
            <person name="Dalin E."/>
            <person name="Tice H."/>
            <person name="Pitluck S."/>
            <person name="Richardson P."/>
            <person name="Bruce D."/>
            <person name="Goodwin L."/>
            <person name="Han C."/>
            <person name="Tapia R."/>
            <person name="Saunders E."/>
            <person name="Schmutz J."/>
            <person name="Brettin T."/>
            <person name="Larimer F."/>
            <person name="Land M."/>
            <person name="Hauser L."/>
            <person name="Spring S."/>
            <person name="Rohde M."/>
            <person name="Kyrpides N.C."/>
            <person name="Ivanova N."/>
            <person name="Goker M."/>
            <person name="Beller H.R."/>
            <person name="Klenk H.P."/>
            <person name="Woyke T."/>
        </authorList>
    </citation>
    <scope>NUCLEOTIDE SEQUENCE [LARGE SCALE GENOMIC DNA]</scope>
    <source>
        <strain evidence="7">DSM 9187 / TA4</strain>
    </source>
</reference>
<gene>
    <name evidence="4" type="primary">lapB</name>
    <name evidence="6" type="ordered locus">Tola_1554</name>
</gene>
<feature type="topological domain" description="Cytoplasmic" evidence="4">
    <location>
        <begin position="21"/>
        <end position="385"/>
    </location>
</feature>
<evidence type="ECO:0000259" key="5">
    <source>
        <dbReference type="Pfam" id="PF18073"/>
    </source>
</evidence>
<dbReference type="NCBIfam" id="NF008757">
    <property type="entry name" value="PRK11788.1-5"/>
    <property type="match status" value="1"/>
</dbReference>
<sequence>MLELLFLLLPVAVAYGWYMGRRSVRIDEDRKSSQRSRNYAAGINFLLSEQPDKAVDLFIDLLQVDTDTIDTHLALGNLFRQRGEVDRAIRIHQNLVARCLDSTEQQNLSMLELARDFVAAGLLDRAENVLISLLNDDELADDARKMLLQIYEQLNEWQKAIDIADKLSSKKHHRVVAHYYCQLAENDASQSDFKTAASRLKRALKSDPQCVRAQMLLAQLYIKQQQYDQAIKHIDQIPELSSAFASEAWKLLQQCKSHLDDRSFAAILVRWLESTQNTTVALALAESIQAQQGVRDAEAFILRHIKRNPTMKGFHRLMTYQLEAMHDDKAAESISLLRSLVEKQMAVKPIYRCEHCGFSSKVIFWHCPSCKQWGSISPIQGLDGD</sequence>
<feature type="binding site" evidence="4">
    <location>
        <position position="356"/>
    </location>
    <ligand>
        <name>Fe cation</name>
        <dbReference type="ChEBI" id="CHEBI:24875"/>
    </ligand>
</feature>
<keyword evidence="3 4" id="KW-0802">TPR repeat</keyword>
<comment type="similarity">
    <text evidence="4">Belongs to the LapB family.</text>
</comment>
<evidence type="ECO:0000256" key="2">
    <source>
        <dbReference type="ARBA" id="ARBA00022737"/>
    </source>
</evidence>
<evidence type="ECO:0000313" key="7">
    <source>
        <dbReference type="Proteomes" id="UP000009073"/>
    </source>
</evidence>
<name>C4LEZ8_TOLAT</name>
<dbReference type="NCBIfam" id="NF008756">
    <property type="entry name" value="PRK11788.1-4"/>
    <property type="match status" value="1"/>
</dbReference>
<feature type="binding site" evidence="4">
    <location>
        <position position="353"/>
    </location>
    <ligand>
        <name>Fe cation</name>
        <dbReference type="ChEBI" id="CHEBI:24875"/>
    </ligand>
</feature>
<dbReference type="InterPro" id="IPR051012">
    <property type="entry name" value="CellSynth/LPSAsmb/PSIAsmb"/>
</dbReference>
<dbReference type="GO" id="GO:0046890">
    <property type="term" value="P:regulation of lipid biosynthetic process"/>
    <property type="evidence" value="ECO:0007669"/>
    <property type="project" value="UniProtKB-UniRule"/>
</dbReference>
<dbReference type="AlphaFoldDB" id="C4LEZ8"/>
<dbReference type="PANTHER" id="PTHR45586">
    <property type="entry name" value="TPR REPEAT-CONTAINING PROTEIN PA4667"/>
    <property type="match status" value="1"/>
</dbReference>